<evidence type="ECO:0000256" key="1">
    <source>
        <dbReference type="SAM" id="SignalP"/>
    </source>
</evidence>
<dbReference type="EMBL" id="WHPF01000003">
    <property type="protein sequence ID" value="NNV54813.1"/>
    <property type="molecule type" value="Genomic_DNA"/>
</dbReference>
<feature type="signal peptide" evidence="1">
    <location>
        <begin position="1"/>
        <end position="28"/>
    </location>
</feature>
<dbReference type="RefSeq" id="WP_171606735.1">
    <property type="nucleotide sequence ID" value="NZ_WHPF01000003.1"/>
</dbReference>
<proteinExistence type="predicted"/>
<evidence type="ECO:0000313" key="3">
    <source>
        <dbReference type="Proteomes" id="UP000598971"/>
    </source>
</evidence>
<gene>
    <name evidence="2" type="ORF">GD597_05005</name>
</gene>
<protein>
    <recommendedName>
        <fullName evidence="4">Lipoprotein</fullName>
    </recommendedName>
</protein>
<name>A0A8J8JSJ1_9BACT</name>
<evidence type="ECO:0008006" key="4">
    <source>
        <dbReference type="Google" id="ProtNLM"/>
    </source>
</evidence>
<accession>A0A8J8JSJ1</accession>
<evidence type="ECO:0000313" key="2">
    <source>
        <dbReference type="EMBL" id="NNV54813.1"/>
    </source>
</evidence>
<dbReference type="AlphaFoldDB" id="A0A8J8JSJ1"/>
<comment type="caution">
    <text evidence="2">The sequence shown here is derived from an EMBL/GenBank/DDBJ whole genome shotgun (WGS) entry which is preliminary data.</text>
</comment>
<feature type="chain" id="PRO_5035230033" description="Lipoprotein" evidence="1">
    <location>
        <begin position="29"/>
        <end position="167"/>
    </location>
</feature>
<organism evidence="2 3">
    <name type="scientific">Limnovirga soli</name>
    <dbReference type="NCBI Taxonomy" id="2656915"/>
    <lineage>
        <taxon>Bacteria</taxon>
        <taxon>Pseudomonadati</taxon>
        <taxon>Bacteroidota</taxon>
        <taxon>Chitinophagia</taxon>
        <taxon>Chitinophagales</taxon>
        <taxon>Chitinophagaceae</taxon>
        <taxon>Limnovirga</taxon>
    </lineage>
</organism>
<dbReference type="Proteomes" id="UP000598971">
    <property type="component" value="Unassembled WGS sequence"/>
</dbReference>
<keyword evidence="1" id="KW-0732">Signal</keyword>
<sequence length="167" mass="18599">MSSLLFNSLKAGCTLLLFVFLSCNNTESSSGTTADSTPPIIERRIINDTVPQTRTVVNKKPVASFSKKVPDELNDWKFAVNIYETKATFVYLIKMQYMELTATDTLKIPNFGIAPVVQIKPGTESLSCIIGFLNKKSEFLEYKLVSAKDDKLKVKVLHGYAVTAHKE</sequence>
<keyword evidence="3" id="KW-1185">Reference proteome</keyword>
<reference evidence="2" key="1">
    <citation type="submission" date="2019-10" db="EMBL/GenBank/DDBJ databases">
        <title>Draft genome sequence of Panacibacter sp. KCS-6.</title>
        <authorList>
            <person name="Yim K.J."/>
        </authorList>
    </citation>
    <scope>NUCLEOTIDE SEQUENCE</scope>
    <source>
        <strain evidence="2">KCS-6</strain>
    </source>
</reference>